<protein>
    <submittedName>
        <fullName evidence="2">Putative secreted peptide</fullName>
    </submittedName>
</protein>
<reference evidence="2" key="1">
    <citation type="submission" date="2018-01" db="EMBL/GenBank/DDBJ databases">
        <title>An insight into the sialome of Amazonian anophelines.</title>
        <authorList>
            <person name="Ribeiro J.M."/>
            <person name="Scarpassa V."/>
            <person name="Calvo E."/>
        </authorList>
    </citation>
    <scope>NUCLEOTIDE SEQUENCE</scope>
    <source>
        <tissue evidence="2">Salivary glands</tissue>
    </source>
</reference>
<feature type="chain" id="PRO_5014966933" evidence="1">
    <location>
        <begin position="19"/>
        <end position="91"/>
    </location>
</feature>
<dbReference type="AlphaFoldDB" id="A0A2M3ZU35"/>
<organism evidence="2">
    <name type="scientific">Anopheles braziliensis</name>
    <dbReference type="NCBI Taxonomy" id="58242"/>
    <lineage>
        <taxon>Eukaryota</taxon>
        <taxon>Metazoa</taxon>
        <taxon>Ecdysozoa</taxon>
        <taxon>Arthropoda</taxon>
        <taxon>Hexapoda</taxon>
        <taxon>Insecta</taxon>
        <taxon>Pterygota</taxon>
        <taxon>Neoptera</taxon>
        <taxon>Endopterygota</taxon>
        <taxon>Diptera</taxon>
        <taxon>Nematocera</taxon>
        <taxon>Culicoidea</taxon>
        <taxon>Culicidae</taxon>
        <taxon>Anophelinae</taxon>
        <taxon>Anopheles</taxon>
    </lineage>
</organism>
<evidence type="ECO:0000313" key="2">
    <source>
        <dbReference type="EMBL" id="MBW32029.1"/>
    </source>
</evidence>
<dbReference type="EMBL" id="GGFM01011278">
    <property type="protein sequence ID" value="MBW32029.1"/>
    <property type="molecule type" value="Transcribed_RNA"/>
</dbReference>
<keyword evidence="1" id="KW-0732">Signal</keyword>
<feature type="signal peptide" evidence="1">
    <location>
        <begin position="1"/>
        <end position="18"/>
    </location>
</feature>
<accession>A0A2M3ZU35</accession>
<evidence type="ECO:0000256" key="1">
    <source>
        <dbReference type="SAM" id="SignalP"/>
    </source>
</evidence>
<sequence length="91" mass="10474">MLLMMTMMRCAMYAEASALPPLPTSTVIAPDGSLSQRYQLYQRSVSMRCCCWFRRIRMCVAQRTHSQTYTHNTITTFCSLSLLKPLPQSLF</sequence>
<proteinExistence type="predicted"/>
<name>A0A2M3ZU35_9DIPT</name>